<accession>A0ABT8RP05</accession>
<feature type="domain" description="Nudix hydrolase" evidence="1">
    <location>
        <begin position="10"/>
        <end position="167"/>
    </location>
</feature>
<evidence type="ECO:0000313" key="2">
    <source>
        <dbReference type="EMBL" id="MDO1512162.1"/>
    </source>
</evidence>
<reference evidence="2" key="2">
    <citation type="submission" date="2023-06" db="EMBL/GenBank/DDBJ databases">
        <authorList>
            <person name="Lucena T."/>
            <person name="Sun Q."/>
        </authorList>
    </citation>
    <scope>NUCLEOTIDE SEQUENCE</scope>
    <source>
        <strain evidence="2">CECT 8869</strain>
    </source>
</reference>
<name>A0ABT8RP05_9FLAO</name>
<evidence type="ECO:0000259" key="1">
    <source>
        <dbReference type="PROSITE" id="PS51462"/>
    </source>
</evidence>
<sequence length="242" mass="28394">MKSQNQENFVNQLSIDCVIFGYSQNRLKVLVPKMVFKGDFWSLPSGFVKQEEGIDQAAQRILEERTGIGDIFLEQYRVFGDVPRTNREALEKLIAMNPDIFEQLQDGNFLEWLTQRFIAIGYYALVDINKVTPKLTEIDQSIDWYEITDLPQMVMDHEQHIHKALEALRLNLDSKLLGFNLLPEEFTMKDLQLLYEAVYDRPFRRNNFQKKMLDLDVLERMGKKLTGAANKAPYLYRFLTKK</sequence>
<evidence type="ECO:0000313" key="3">
    <source>
        <dbReference type="Proteomes" id="UP001168579"/>
    </source>
</evidence>
<dbReference type="Pfam" id="PF21906">
    <property type="entry name" value="WHD_NrtR"/>
    <property type="match status" value="1"/>
</dbReference>
<dbReference type="PANTHER" id="PTHR43736">
    <property type="entry name" value="ADP-RIBOSE PYROPHOSPHATASE"/>
    <property type="match status" value="1"/>
</dbReference>
<comment type="caution">
    <text evidence="2">The sequence shown here is derived from an EMBL/GenBank/DDBJ whole genome shotgun (WGS) entry which is preliminary data.</text>
</comment>
<dbReference type="InterPro" id="IPR036388">
    <property type="entry name" value="WH-like_DNA-bd_sf"/>
</dbReference>
<dbReference type="Gene3D" id="1.10.10.10">
    <property type="entry name" value="Winged helix-like DNA-binding domain superfamily/Winged helix DNA-binding domain"/>
    <property type="match status" value="1"/>
</dbReference>
<dbReference type="InterPro" id="IPR015797">
    <property type="entry name" value="NUDIX_hydrolase-like_dom_sf"/>
</dbReference>
<dbReference type="SUPFAM" id="SSF55811">
    <property type="entry name" value="Nudix"/>
    <property type="match status" value="1"/>
</dbReference>
<keyword evidence="3" id="KW-1185">Reference proteome</keyword>
<dbReference type="RefSeq" id="WP_304435285.1">
    <property type="nucleotide sequence ID" value="NZ_JAUKUC010000001.1"/>
</dbReference>
<dbReference type="EMBL" id="JAUKUC010000001">
    <property type="protein sequence ID" value="MDO1512162.1"/>
    <property type="molecule type" value="Genomic_DNA"/>
</dbReference>
<dbReference type="InterPro" id="IPR036390">
    <property type="entry name" value="WH_DNA-bd_sf"/>
</dbReference>
<organism evidence="2 3">
    <name type="scientific">Maribacter confluentis</name>
    <dbReference type="NCBI Taxonomy" id="1656093"/>
    <lineage>
        <taxon>Bacteria</taxon>
        <taxon>Pseudomonadati</taxon>
        <taxon>Bacteroidota</taxon>
        <taxon>Flavobacteriia</taxon>
        <taxon>Flavobacteriales</taxon>
        <taxon>Flavobacteriaceae</taxon>
        <taxon>Maribacter</taxon>
    </lineage>
</organism>
<dbReference type="Proteomes" id="UP001168579">
    <property type="component" value="Unassembled WGS sequence"/>
</dbReference>
<protein>
    <submittedName>
        <fullName evidence="2">NUDIX domain-containing protein</fullName>
    </submittedName>
</protein>
<proteinExistence type="predicted"/>
<dbReference type="Gene3D" id="3.90.79.10">
    <property type="entry name" value="Nucleoside Triphosphate Pyrophosphohydrolase"/>
    <property type="match status" value="1"/>
</dbReference>
<dbReference type="InterPro" id="IPR000086">
    <property type="entry name" value="NUDIX_hydrolase_dom"/>
</dbReference>
<gene>
    <name evidence="2" type="ORF">Q2T41_05785</name>
</gene>
<reference evidence="2" key="1">
    <citation type="journal article" date="2014" name="Int. J. Syst. Evol. Microbiol.">
        <title>Complete genome of a new Firmicutes species belonging to the dominant human colonic microbiota ('Ruminococcus bicirculans') reveals two chromosomes and a selective capacity to utilize plant glucans.</title>
        <authorList>
            <consortium name="NISC Comparative Sequencing Program"/>
            <person name="Wegmann U."/>
            <person name="Louis P."/>
            <person name="Goesmann A."/>
            <person name="Henrissat B."/>
            <person name="Duncan S.H."/>
            <person name="Flint H.J."/>
        </authorList>
    </citation>
    <scope>NUCLEOTIDE SEQUENCE</scope>
    <source>
        <strain evidence="2">CECT 8869</strain>
    </source>
</reference>
<dbReference type="Pfam" id="PF00293">
    <property type="entry name" value="NUDIX"/>
    <property type="match status" value="1"/>
</dbReference>
<dbReference type="PANTHER" id="PTHR43736:SF4">
    <property type="entry name" value="SLR1690 PROTEIN"/>
    <property type="match status" value="1"/>
</dbReference>
<dbReference type="PROSITE" id="PS51462">
    <property type="entry name" value="NUDIX"/>
    <property type="match status" value="1"/>
</dbReference>
<dbReference type="CDD" id="cd18873">
    <property type="entry name" value="NUDIX_NadM_like"/>
    <property type="match status" value="1"/>
</dbReference>
<dbReference type="InterPro" id="IPR054105">
    <property type="entry name" value="WHD_NrtR"/>
</dbReference>
<dbReference type="SUPFAM" id="SSF46785">
    <property type="entry name" value="Winged helix' DNA-binding domain"/>
    <property type="match status" value="1"/>
</dbReference>